<dbReference type="Proteomes" id="UP000646827">
    <property type="component" value="Unassembled WGS sequence"/>
</dbReference>
<sequence length="345" mass="39665">MVLISCLRSAQELPNLCTVIVSSLWNQYPARQKSYDNSWDDTRRLEFHTFCQAVLNYLNMSPAVVYTSLKYVQKYLSSLSSATRKTLMHGSERPIFMVALMLAYKFVEDCGSVDANYWSRASMIPVSALVKMEIDFLCQVNHKLHVDKSAFVRWVNQCNTTFEQQFYFFYTYATAGVYPDNSFCYYPASTLQSSYPCYYQQPTTATTTASAYWYNNNNNNNNNNTVNNTQYYQQQPITTTAAVPVPQQQYNYNTNGINNNNNNNIIINNTNNDNQQDYRWEQSSTPDSINSNSTTSSSLSTLVAYGGYGDGDTKYRMPYYATNDYPRDHWDMNTIPPVLTQSLMQ</sequence>
<dbReference type="EMBL" id="JAEPRB010000317">
    <property type="protein sequence ID" value="KAG2217212.1"/>
    <property type="molecule type" value="Genomic_DNA"/>
</dbReference>
<dbReference type="AlphaFoldDB" id="A0A8H7RVY7"/>
<organism evidence="2 3">
    <name type="scientific">Circinella minor</name>
    <dbReference type="NCBI Taxonomy" id="1195481"/>
    <lineage>
        <taxon>Eukaryota</taxon>
        <taxon>Fungi</taxon>
        <taxon>Fungi incertae sedis</taxon>
        <taxon>Mucoromycota</taxon>
        <taxon>Mucoromycotina</taxon>
        <taxon>Mucoromycetes</taxon>
        <taxon>Mucorales</taxon>
        <taxon>Lichtheimiaceae</taxon>
        <taxon>Circinella</taxon>
    </lineage>
</organism>
<reference evidence="2 3" key="1">
    <citation type="submission" date="2020-12" db="EMBL/GenBank/DDBJ databases">
        <title>Metabolic potential, ecology and presence of endohyphal bacteria is reflected in genomic diversity of Mucoromycotina.</title>
        <authorList>
            <person name="Muszewska A."/>
            <person name="Okrasinska A."/>
            <person name="Steczkiewicz K."/>
            <person name="Drgas O."/>
            <person name="Orlowska M."/>
            <person name="Perlinska-Lenart U."/>
            <person name="Aleksandrzak-Piekarczyk T."/>
            <person name="Szatraj K."/>
            <person name="Zielenkiewicz U."/>
            <person name="Pilsyk S."/>
            <person name="Malc E."/>
            <person name="Mieczkowski P."/>
            <person name="Kruszewska J.S."/>
            <person name="Biernat P."/>
            <person name="Pawlowska J."/>
        </authorList>
    </citation>
    <scope>NUCLEOTIDE SEQUENCE [LARGE SCALE GENOMIC DNA]</scope>
    <source>
        <strain evidence="2 3">CBS 142.35</strain>
    </source>
</reference>
<dbReference type="CDD" id="cd20557">
    <property type="entry name" value="CYCLIN_ScPCL1-like"/>
    <property type="match status" value="1"/>
</dbReference>
<dbReference type="GO" id="GO:0005634">
    <property type="term" value="C:nucleus"/>
    <property type="evidence" value="ECO:0007669"/>
    <property type="project" value="TreeGrafter"/>
</dbReference>
<evidence type="ECO:0008006" key="4">
    <source>
        <dbReference type="Google" id="ProtNLM"/>
    </source>
</evidence>
<evidence type="ECO:0000256" key="1">
    <source>
        <dbReference type="SAM" id="MobiDB-lite"/>
    </source>
</evidence>
<dbReference type="InterPro" id="IPR013922">
    <property type="entry name" value="Cyclin_PHO80-like"/>
</dbReference>
<dbReference type="PANTHER" id="PTHR15615">
    <property type="match status" value="1"/>
</dbReference>
<evidence type="ECO:0000313" key="3">
    <source>
        <dbReference type="Proteomes" id="UP000646827"/>
    </source>
</evidence>
<dbReference type="SUPFAM" id="SSF47954">
    <property type="entry name" value="Cyclin-like"/>
    <property type="match status" value="1"/>
</dbReference>
<dbReference type="InterPro" id="IPR036915">
    <property type="entry name" value="Cyclin-like_sf"/>
</dbReference>
<accession>A0A8H7RVY7</accession>
<dbReference type="Pfam" id="PF08613">
    <property type="entry name" value="Cyclin"/>
    <property type="match status" value="1"/>
</dbReference>
<dbReference type="PANTHER" id="PTHR15615:SF27">
    <property type="entry name" value="PHO85 CYCLIN CLG1"/>
    <property type="match status" value="1"/>
</dbReference>
<dbReference type="GO" id="GO:0000307">
    <property type="term" value="C:cyclin-dependent protein kinase holoenzyme complex"/>
    <property type="evidence" value="ECO:0007669"/>
    <property type="project" value="TreeGrafter"/>
</dbReference>
<keyword evidence="3" id="KW-1185">Reference proteome</keyword>
<name>A0A8H7RVY7_9FUNG</name>
<dbReference type="Gene3D" id="1.10.472.10">
    <property type="entry name" value="Cyclin-like"/>
    <property type="match status" value="1"/>
</dbReference>
<proteinExistence type="predicted"/>
<feature type="region of interest" description="Disordered" evidence="1">
    <location>
        <begin position="268"/>
        <end position="297"/>
    </location>
</feature>
<gene>
    <name evidence="2" type="ORF">INT45_011650</name>
</gene>
<dbReference type="GO" id="GO:0016538">
    <property type="term" value="F:cyclin-dependent protein serine/threonine kinase regulator activity"/>
    <property type="evidence" value="ECO:0007669"/>
    <property type="project" value="TreeGrafter"/>
</dbReference>
<dbReference type="GO" id="GO:0019901">
    <property type="term" value="F:protein kinase binding"/>
    <property type="evidence" value="ECO:0007669"/>
    <property type="project" value="InterPro"/>
</dbReference>
<protein>
    <recommendedName>
        <fullName evidence="4">Cyclin N-terminal domain-containing protein</fullName>
    </recommendedName>
</protein>
<comment type="caution">
    <text evidence="2">The sequence shown here is derived from an EMBL/GenBank/DDBJ whole genome shotgun (WGS) entry which is preliminary data.</text>
</comment>
<dbReference type="OrthoDB" id="244495at2759"/>
<evidence type="ECO:0000313" key="2">
    <source>
        <dbReference type="EMBL" id="KAG2217212.1"/>
    </source>
</evidence>